<dbReference type="RefSeq" id="WP_121155018.1">
    <property type="nucleotide sequence ID" value="NZ_CP032829.1"/>
</dbReference>
<evidence type="ECO:0000259" key="1">
    <source>
        <dbReference type="PROSITE" id="PS50851"/>
    </source>
</evidence>
<name>A0A494TR08_SPHPE</name>
<dbReference type="InterPro" id="IPR039315">
    <property type="entry name" value="CheW"/>
</dbReference>
<dbReference type="Proteomes" id="UP000276254">
    <property type="component" value="Chromosome"/>
</dbReference>
<dbReference type="OrthoDB" id="7390823at2"/>
<protein>
    <recommendedName>
        <fullName evidence="1">CheW-like domain-containing protein</fullName>
    </recommendedName>
</protein>
<dbReference type="SMART" id="SM00260">
    <property type="entry name" value="CheW"/>
    <property type="match status" value="1"/>
</dbReference>
<organism evidence="2 3">
    <name type="scientific">Sphingomonas paeninsulae</name>
    <dbReference type="NCBI Taxonomy" id="2319844"/>
    <lineage>
        <taxon>Bacteria</taxon>
        <taxon>Pseudomonadati</taxon>
        <taxon>Pseudomonadota</taxon>
        <taxon>Alphaproteobacteria</taxon>
        <taxon>Sphingomonadales</taxon>
        <taxon>Sphingomonadaceae</taxon>
        <taxon>Sphingomonas</taxon>
    </lineage>
</organism>
<dbReference type="SUPFAM" id="SSF50341">
    <property type="entry name" value="CheW-like"/>
    <property type="match status" value="1"/>
</dbReference>
<dbReference type="PROSITE" id="PS50851">
    <property type="entry name" value="CHEW"/>
    <property type="match status" value="1"/>
</dbReference>
<dbReference type="AlphaFoldDB" id="A0A494TR08"/>
<proteinExistence type="predicted"/>
<dbReference type="GO" id="GO:0006935">
    <property type="term" value="P:chemotaxis"/>
    <property type="evidence" value="ECO:0007669"/>
    <property type="project" value="InterPro"/>
</dbReference>
<keyword evidence="3" id="KW-1185">Reference proteome</keyword>
<dbReference type="InterPro" id="IPR036061">
    <property type="entry name" value="CheW-like_dom_sf"/>
</dbReference>
<dbReference type="Pfam" id="PF01584">
    <property type="entry name" value="CheW"/>
    <property type="match status" value="1"/>
</dbReference>
<evidence type="ECO:0000313" key="2">
    <source>
        <dbReference type="EMBL" id="AYJ87555.1"/>
    </source>
</evidence>
<reference evidence="2 3" key="1">
    <citation type="submission" date="2018-09" db="EMBL/GenBank/DDBJ databases">
        <title>Sphingomonas peninsula sp. nov., isolated from fildes peninsula, Antarctic soil.</title>
        <authorList>
            <person name="Yingchao G."/>
        </authorList>
    </citation>
    <scope>NUCLEOTIDE SEQUENCE [LARGE SCALE GENOMIC DNA]</scope>
    <source>
        <strain evidence="2 3">YZ-8</strain>
    </source>
</reference>
<dbReference type="PANTHER" id="PTHR22617">
    <property type="entry name" value="CHEMOTAXIS SENSOR HISTIDINE KINASE-RELATED"/>
    <property type="match status" value="1"/>
</dbReference>
<gene>
    <name evidence="2" type="ORF">D3Y57_18580</name>
</gene>
<sequence length="165" mass="17233">MPSDKSGSLFVIAVVAGQRIALDAASVASVVDLTNIVPVPLAPAHVLGLCTIRSLILTVVDLACALGQRPEQISKRAVTMEIEGHHYAFIVSSVEQVEPSIEPVQLVDQSVGANWAAAITGRIETESGTALLLEPQRLIGTGAEMGLVGAGDKTYLVPADTKMVH</sequence>
<feature type="domain" description="CheW-like" evidence="1">
    <location>
        <begin position="7"/>
        <end position="144"/>
    </location>
</feature>
<dbReference type="KEGG" id="spha:D3Y57_18580"/>
<accession>A0A494TR08</accession>
<dbReference type="Gene3D" id="2.40.50.180">
    <property type="entry name" value="CheA-289, Domain 4"/>
    <property type="match status" value="1"/>
</dbReference>
<dbReference type="Gene3D" id="2.30.30.40">
    <property type="entry name" value="SH3 Domains"/>
    <property type="match status" value="1"/>
</dbReference>
<dbReference type="GO" id="GO:0005829">
    <property type="term" value="C:cytosol"/>
    <property type="evidence" value="ECO:0007669"/>
    <property type="project" value="TreeGrafter"/>
</dbReference>
<dbReference type="EMBL" id="CP032829">
    <property type="protein sequence ID" value="AYJ87555.1"/>
    <property type="molecule type" value="Genomic_DNA"/>
</dbReference>
<dbReference type="InterPro" id="IPR002545">
    <property type="entry name" value="CheW-lke_dom"/>
</dbReference>
<dbReference type="PANTHER" id="PTHR22617:SF23">
    <property type="entry name" value="CHEMOTAXIS PROTEIN CHEW"/>
    <property type="match status" value="1"/>
</dbReference>
<evidence type="ECO:0000313" key="3">
    <source>
        <dbReference type="Proteomes" id="UP000276254"/>
    </source>
</evidence>
<dbReference type="GO" id="GO:0007165">
    <property type="term" value="P:signal transduction"/>
    <property type="evidence" value="ECO:0007669"/>
    <property type="project" value="InterPro"/>
</dbReference>